<reference evidence="1 2" key="1">
    <citation type="journal article" date="2023" name="Hortic Res">
        <title>Pangenome of water caltrop reveals structural variations and asymmetric subgenome divergence after allopolyploidization.</title>
        <authorList>
            <person name="Zhang X."/>
            <person name="Chen Y."/>
            <person name="Wang L."/>
            <person name="Yuan Y."/>
            <person name="Fang M."/>
            <person name="Shi L."/>
            <person name="Lu R."/>
            <person name="Comes H.P."/>
            <person name="Ma Y."/>
            <person name="Chen Y."/>
            <person name="Huang G."/>
            <person name="Zhou Y."/>
            <person name="Zheng Z."/>
            <person name="Qiu Y."/>
        </authorList>
    </citation>
    <scope>NUCLEOTIDE SEQUENCE [LARGE SCALE GENOMIC DNA]</scope>
    <source>
        <tissue evidence="1">Roots</tissue>
    </source>
</reference>
<name>A0AAN7J8R0_9MYRT</name>
<dbReference type="Proteomes" id="UP001345219">
    <property type="component" value="Chromosome 19"/>
</dbReference>
<gene>
    <name evidence="1" type="ORF">SAY87_024519</name>
</gene>
<dbReference type="EMBL" id="JAXIOK010000024">
    <property type="protein sequence ID" value="KAK4740931.1"/>
    <property type="molecule type" value="Genomic_DNA"/>
</dbReference>
<accession>A0AAN7J8R0</accession>
<evidence type="ECO:0000313" key="1">
    <source>
        <dbReference type="EMBL" id="KAK4740931.1"/>
    </source>
</evidence>
<proteinExistence type="predicted"/>
<evidence type="ECO:0000313" key="2">
    <source>
        <dbReference type="Proteomes" id="UP001345219"/>
    </source>
</evidence>
<keyword evidence="2" id="KW-1185">Reference proteome</keyword>
<dbReference type="AlphaFoldDB" id="A0AAN7J8R0"/>
<sequence>MAELSQISTHANLYGAVSQGHIMEDRLTLKGKEGNRKKRWISLLGSPQFSLYLSCMTLYPLSKKGSTTSVSKILYVCLKKMRAVLWIMLFSSSKALSFWDI</sequence>
<organism evidence="1 2">
    <name type="scientific">Trapa incisa</name>
    <dbReference type="NCBI Taxonomy" id="236973"/>
    <lineage>
        <taxon>Eukaryota</taxon>
        <taxon>Viridiplantae</taxon>
        <taxon>Streptophyta</taxon>
        <taxon>Embryophyta</taxon>
        <taxon>Tracheophyta</taxon>
        <taxon>Spermatophyta</taxon>
        <taxon>Magnoliopsida</taxon>
        <taxon>eudicotyledons</taxon>
        <taxon>Gunneridae</taxon>
        <taxon>Pentapetalae</taxon>
        <taxon>rosids</taxon>
        <taxon>malvids</taxon>
        <taxon>Myrtales</taxon>
        <taxon>Lythraceae</taxon>
        <taxon>Trapa</taxon>
    </lineage>
</organism>
<protein>
    <submittedName>
        <fullName evidence="1">Uncharacterized protein</fullName>
    </submittedName>
</protein>
<comment type="caution">
    <text evidence="1">The sequence shown here is derived from an EMBL/GenBank/DDBJ whole genome shotgun (WGS) entry which is preliminary data.</text>
</comment>